<reference evidence="9 10" key="1">
    <citation type="journal article" date="2022" name="G3 (Bethesda)">
        <title>Enemy or ally: a genomic approach to elucidate the lifestyle of Phyllosticta citrichinaensis.</title>
        <authorList>
            <person name="Buijs V.A."/>
            <person name="Groenewald J.Z."/>
            <person name="Haridas S."/>
            <person name="LaButti K.M."/>
            <person name="Lipzen A."/>
            <person name="Martin F.M."/>
            <person name="Barry K."/>
            <person name="Grigoriev I.V."/>
            <person name="Crous P.W."/>
            <person name="Seidl M.F."/>
        </authorList>
    </citation>
    <scope>NUCLEOTIDE SEQUENCE [LARGE SCALE GENOMIC DNA]</scope>
    <source>
        <strain evidence="9 10">CBS 129764</strain>
    </source>
</reference>
<dbReference type="InterPro" id="IPR049892">
    <property type="entry name" value="AA9"/>
</dbReference>
<organism evidence="9 10">
    <name type="scientific">Phyllosticta citrichinensis</name>
    <dbReference type="NCBI Taxonomy" id="1130410"/>
    <lineage>
        <taxon>Eukaryota</taxon>
        <taxon>Fungi</taxon>
        <taxon>Dikarya</taxon>
        <taxon>Ascomycota</taxon>
        <taxon>Pezizomycotina</taxon>
        <taxon>Dothideomycetes</taxon>
        <taxon>Dothideomycetes incertae sedis</taxon>
        <taxon>Botryosphaeriales</taxon>
        <taxon>Phyllostictaceae</taxon>
        <taxon>Phyllosticta</taxon>
    </lineage>
</organism>
<feature type="compositionally biased region" description="Low complexity" evidence="6">
    <location>
        <begin position="392"/>
        <end position="402"/>
    </location>
</feature>
<gene>
    <name evidence="9" type="ORF">IWX90DRAFT_281129</name>
</gene>
<dbReference type="CDD" id="cd21175">
    <property type="entry name" value="LPMO_AA9"/>
    <property type="match status" value="1"/>
</dbReference>
<accession>A0ABR1XNM7</accession>
<keyword evidence="5" id="KW-0624">Polysaccharide degradation</keyword>
<dbReference type="InterPro" id="IPR005103">
    <property type="entry name" value="AA9_LPMO"/>
</dbReference>
<keyword evidence="3 5" id="KW-0964">Secreted</keyword>
<dbReference type="Gene3D" id="2.70.50.70">
    <property type="match status" value="1"/>
</dbReference>
<comment type="domain">
    <text evidence="5">Has a modular structure: an endo-beta-1,4-glucanase catalytic module at the N-terminus, a linker rich in serines and threonines, and a C-terminal carbohydrate-binding module (CBM).</text>
</comment>
<protein>
    <recommendedName>
        <fullName evidence="5">AA9 family lytic polysaccharide monooxygenase</fullName>
        <ecNumber evidence="5">1.14.99.56</ecNumber>
    </recommendedName>
    <alternativeName>
        <fullName evidence="5">Endo-beta-1,4-glucanase</fullName>
    </alternativeName>
    <alternativeName>
        <fullName evidence="5">Glycosyl hydrolase 61 family protein</fullName>
    </alternativeName>
</protein>
<comment type="subcellular location">
    <subcellularLocation>
        <location evidence="2 5">Secreted</location>
    </subcellularLocation>
</comment>
<evidence type="ECO:0000313" key="9">
    <source>
        <dbReference type="EMBL" id="KAK8161809.1"/>
    </source>
</evidence>
<evidence type="ECO:0000256" key="7">
    <source>
        <dbReference type="SAM" id="SignalP"/>
    </source>
</evidence>
<keyword evidence="10" id="KW-1185">Reference proteome</keyword>
<dbReference type="Proteomes" id="UP001456524">
    <property type="component" value="Unassembled WGS sequence"/>
</dbReference>
<dbReference type="GO" id="GO:0016787">
    <property type="term" value="F:hydrolase activity"/>
    <property type="evidence" value="ECO:0007669"/>
    <property type="project" value="UniProtKB-KW"/>
</dbReference>
<proteinExistence type="predicted"/>
<evidence type="ECO:0000259" key="8">
    <source>
        <dbReference type="Pfam" id="PF03443"/>
    </source>
</evidence>
<comment type="cofactor">
    <cofactor evidence="1">
        <name>Cu(2+)</name>
        <dbReference type="ChEBI" id="CHEBI:29036"/>
    </cofactor>
</comment>
<feature type="domain" description="Auxiliary Activity family 9 catalytic" evidence="8">
    <location>
        <begin position="18"/>
        <end position="228"/>
    </location>
</feature>
<feature type="chain" id="PRO_5046655403" description="AA9 family lytic polysaccharide monooxygenase" evidence="7">
    <location>
        <begin position="18"/>
        <end position="448"/>
    </location>
</feature>
<evidence type="ECO:0000256" key="2">
    <source>
        <dbReference type="ARBA" id="ARBA00004613"/>
    </source>
</evidence>
<evidence type="ECO:0000313" key="10">
    <source>
        <dbReference type="Proteomes" id="UP001456524"/>
    </source>
</evidence>
<name>A0ABR1XNM7_9PEZI</name>
<dbReference type="EMBL" id="JBBWUH010000007">
    <property type="protein sequence ID" value="KAK8161809.1"/>
    <property type="molecule type" value="Genomic_DNA"/>
</dbReference>
<keyword evidence="7" id="KW-0732">Signal</keyword>
<comment type="catalytic activity">
    <reaction evidence="5">
        <text>[(1-&gt;4)-beta-D-glucosyl]n+m + reduced acceptor + O2 = 4-dehydro-beta-D-glucosyl-[(1-&gt;4)-beta-D-glucosyl]n-1 + [(1-&gt;4)-beta-D-glucosyl]m + acceptor + H2O.</text>
        <dbReference type="EC" id="1.14.99.56"/>
    </reaction>
</comment>
<evidence type="ECO:0000256" key="6">
    <source>
        <dbReference type="SAM" id="MobiDB-lite"/>
    </source>
</evidence>
<comment type="function">
    <text evidence="5">Lytic polysaccharide monooxygenase (LMPO) that depolymerizes crystalline and amorphous polysaccharides via the oxidation of scissile alpha- or beta-(1-4)-glycosidic bonds, yielding C1 and/or C4 oxidation products. Catalysis by LPMOs requires the reduction of the active-site copper from Cu(II) to Cu(I) by a reducing agent and H(2)O(2) or O(2) as a cosubstrate.</text>
</comment>
<keyword evidence="9" id="KW-0378">Hydrolase</keyword>
<feature type="region of interest" description="Disordered" evidence="6">
    <location>
        <begin position="388"/>
        <end position="411"/>
    </location>
</feature>
<keyword evidence="4 5" id="KW-1015">Disulfide bond</keyword>
<dbReference type="PANTHER" id="PTHR33353">
    <property type="entry name" value="PUTATIVE (AFU_ORTHOLOGUE AFUA_1G12560)-RELATED"/>
    <property type="match status" value="1"/>
</dbReference>
<evidence type="ECO:0000256" key="4">
    <source>
        <dbReference type="ARBA" id="ARBA00023157"/>
    </source>
</evidence>
<sequence length="448" mass="46701">MKLSIALTAVAAIAVNAHTVMTTLWVDGTSAGDGVGIRMRKDPATASFPISIGDDALACGYNGESGNSRVVPVHNGAVLSFEWRSVPNDAAKGAIDPGHQGPCAVYLKKVDSAVNSSAVGDGWFKIWDEGYDEEAGKWCNQKLGGDGVSGVYGGKLSVNLPDGLEGGYYLARPEILALHAAPKDPQFYTGCAQIFLNSDGNKKPDSTVSIPGYVNWGDASVTFDVYSSPLALPYDTPGPPVAKLVSNANAAVSKNTHTQTEGKVPAGCILEMAGFCAYEVAAYDNMTACYAAAKDCWAQQGDCWNYAESLPTSGSPWCDLLTDKCRGIDNACDAGKYYGPPDSGKDLTPSASTTSVVMAAATSNYQVASSSSVVSAAEKIEVSHTTLQTVASSPSSSSSSSSVEQQTSAAPAVETHIHTVFHTQVHTVYATAGAKFRRHAAEHGVKSS</sequence>
<evidence type="ECO:0000256" key="3">
    <source>
        <dbReference type="ARBA" id="ARBA00022525"/>
    </source>
</evidence>
<keyword evidence="5" id="KW-0136">Cellulose degradation</keyword>
<dbReference type="PANTHER" id="PTHR33353:SF32">
    <property type="entry name" value="ENDO-BETA-1,4-GLUCANASE D"/>
    <property type="match status" value="1"/>
</dbReference>
<comment type="caution">
    <text evidence="9">The sequence shown here is derived from an EMBL/GenBank/DDBJ whole genome shotgun (WGS) entry which is preliminary data.</text>
</comment>
<dbReference type="Pfam" id="PF03443">
    <property type="entry name" value="AA9"/>
    <property type="match status" value="1"/>
</dbReference>
<evidence type="ECO:0000256" key="1">
    <source>
        <dbReference type="ARBA" id="ARBA00001973"/>
    </source>
</evidence>
<dbReference type="EC" id="1.14.99.56" evidence="5"/>
<feature type="signal peptide" evidence="7">
    <location>
        <begin position="1"/>
        <end position="17"/>
    </location>
</feature>
<keyword evidence="5" id="KW-0119">Carbohydrate metabolism</keyword>
<evidence type="ECO:0000256" key="5">
    <source>
        <dbReference type="RuleBase" id="RU368122"/>
    </source>
</evidence>